<dbReference type="EMBL" id="JAKROA010000004">
    <property type="protein sequence ID" value="KAL5107623.1"/>
    <property type="molecule type" value="Genomic_DNA"/>
</dbReference>
<organism evidence="1 2">
    <name type="scientific">Taenia crassiceps</name>
    <dbReference type="NCBI Taxonomy" id="6207"/>
    <lineage>
        <taxon>Eukaryota</taxon>
        <taxon>Metazoa</taxon>
        <taxon>Spiralia</taxon>
        <taxon>Lophotrochozoa</taxon>
        <taxon>Platyhelminthes</taxon>
        <taxon>Cestoda</taxon>
        <taxon>Eucestoda</taxon>
        <taxon>Cyclophyllidea</taxon>
        <taxon>Taeniidae</taxon>
        <taxon>Taenia</taxon>
    </lineage>
</organism>
<keyword evidence="2" id="KW-1185">Reference proteome</keyword>
<gene>
    <name evidence="1" type="ORF">TcWFU_004229</name>
</gene>
<protein>
    <submittedName>
        <fullName evidence="1">Uncharacterized protein</fullName>
    </submittedName>
</protein>
<dbReference type="Proteomes" id="UP001651158">
    <property type="component" value="Unassembled WGS sequence"/>
</dbReference>
<accession>A0ABR4QDF8</accession>
<reference evidence="1 2" key="1">
    <citation type="journal article" date="2022" name="Front. Cell. Infect. Microbiol.">
        <title>The Genomes of Two Strains of Taenia crassiceps the Animal Model for the Study of Human Cysticercosis.</title>
        <authorList>
            <person name="Bobes R.J."/>
            <person name="Estrada K."/>
            <person name="Rios-Valencia D.G."/>
            <person name="Calderon-Gallegos A."/>
            <person name="de la Torre P."/>
            <person name="Carrero J.C."/>
            <person name="Sanchez-Flores A."/>
            <person name="Laclette J.P."/>
        </authorList>
    </citation>
    <scope>NUCLEOTIDE SEQUENCE [LARGE SCALE GENOMIC DNA]</scope>
    <source>
        <strain evidence="1">WFUcys</strain>
    </source>
</reference>
<proteinExistence type="predicted"/>
<name>A0ABR4QDF8_9CEST</name>
<comment type="caution">
    <text evidence="1">The sequence shown here is derived from an EMBL/GenBank/DDBJ whole genome shotgun (WGS) entry which is preliminary data.</text>
</comment>
<evidence type="ECO:0000313" key="2">
    <source>
        <dbReference type="Proteomes" id="UP001651158"/>
    </source>
</evidence>
<sequence>MSQTVTLNFELKVIEGLRRRTSAGQPGIKTITGSPNVLFTRFHPVSSLLPTLSLTVLKLGSLFTQSWPDTSFCF</sequence>
<evidence type="ECO:0000313" key="1">
    <source>
        <dbReference type="EMBL" id="KAL5107623.1"/>
    </source>
</evidence>